<sequence>MTQDSSALLEQVRTVLREAWDPIGIRDVSDTEDEYEDYVPAVAKCVADGATAGEIAEALLKIERESLGLPGDPARARRVAERLHAVRD</sequence>
<protein>
    <recommendedName>
        <fullName evidence="3">DUF1871 family protein</fullName>
    </recommendedName>
</protein>
<dbReference type="EMBL" id="JBHTJO010000001">
    <property type="protein sequence ID" value="MFD0986464.1"/>
    <property type="molecule type" value="Genomic_DNA"/>
</dbReference>
<proteinExistence type="predicted"/>
<gene>
    <name evidence="1" type="ORF">ACFQ2F_05070</name>
</gene>
<evidence type="ECO:0000313" key="1">
    <source>
        <dbReference type="EMBL" id="MFD0986464.1"/>
    </source>
</evidence>
<evidence type="ECO:0008006" key="3">
    <source>
        <dbReference type="Google" id="ProtNLM"/>
    </source>
</evidence>
<dbReference type="RefSeq" id="WP_379086645.1">
    <property type="nucleotide sequence ID" value="NZ_JBHTJO010000001.1"/>
</dbReference>
<organism evidence="1 2">
    <name type="scientific">Methyloligella solikamskensis</name>
    <dbReference type="NCBI Taxonomy" id="1177756"/>
    <lineage>
        <taxon>Bacteria</taxon>
        <taxon>Pseudomonadati</taxon>
        <taxon>Pseudomonadota</taxon>
        <taxon>Alphaproteobacteria</taxon>
        <taxon>Hyphomicrobiales</taxon>
        <taxon>Hyphomicrobiaceae</taxon>
        <taxon>Methyloligella</taxon>
    </lineage>
</organism>
<reference evidence="2" key="1">
    <citation type="journal article" date="2019" name="Int. J. Syst. Evol. Microbiol.">
        <title>The Global Catalogue of Microorganisms (GCM) 10K type strain sequencing project: providing services to taxonomists for standard genome sequencing and annotation.</title>
        <authorList>
            <consortium name="The Broad Institute Genomics Platform"/>
            <consortium name="The Broad Institute Genome Sequencing Center for Infectious Disease"/>
            <person name="Wu L."/>
            <person name="Ma J."/>
        </authorList>
    </citation>
    <scope>NUCLEOTIDE SEQUENCE [LARGE SCALE GENOMIC DNA]</scope>
    <source>
        <strain evidence="2">CCUG 61697</strain>
    </source>
</reference>
<keyword evidence="2" id="KW-1185">Reference proteome</keyword>
<name>A0ABW3J822_9HYPH</name>
<dbReference type="Proteomes" id="UP001597102">
    <property type="component" value="Unassembled WGS sequence"/>
</dbReference>
<accession>A0ABW3J822</accession>
<evidence type="ECO:0000313" key="2">
    <source>
        <dbReference type="Proteomes" id="UP001597102"/>
    </source>
</evidence>
<comment type="caution">
    <text evidence="1">The sequence shown here is derived from an EMBL/GenBank/DDBJ whole genome shotgun (WGS) entry which is preliminary data.</text>
</comment>